<gene>
    <name evidence="2" type="ORF">KY290_014335</name>
</gene>
<name>A0ABQ7VRG9_SOLTU</name>
<proteinExistence type="predicted"/>
<evidence type="ECO:0000313" key="2">
    <source>
        <dbReference type="EMBL" id="KAH0770354.1"/>
    </source>
</evidence>
<evidence type="ECO:0000313" key="3">
    <source>
        <dbReference type="Proteomes" id="UP000826656"/>
    </source>
</evidence>
<reference evidence="2 3" key="1">
    <citation type="journal article" date="2021" name="bioRxiv">
        <title>Chromosome-scale and haplotype-resolved genome assembly of a tetraploid potato cultivar.</title>
        <authorList>
            <person name="Sun H."/>
            <person name="Jiao W.-B."/>
            <person name="Krause K."/>
            <person name="Campoy J.A."/>
            <person name="Goel M."/>
            <person name="Folz-Donahue K."/>
            <person name="Kukat C."/>
            <person name="Huettel B."/>
            <person name="Schneeberger K."/>
        </authorList>
    </citation>
    <scope>NUCLEOTIDE SEQUENCE [LARGE SCALE GENOMIC DNA]</scope>
    <source>
        <strain evidence="2">SolTubOtavaFocal</strain>
        <tissue evidence="2">Leaves</tissue>
    </source>
</reference>
<keyword evidence="3" id="KW-1185">Reference proteome</keyword>
<sequence>MLAVKDVDVSFNEMFAFMEKSDGEEAEEEVSLSDLKQNFHVYSVKGLRNLVVVLIDSIIELTTEKDLMNNNLDILQDEKVALVDQMSVVEEQLIVLEAKNLELKEKLKMLSEKYGRGKGEASSLQIKLETCLNVAETKLAMAVERNNQLERTLVRVKEELNKSLKWTTSSKLLANLTSHGQNDRKGLGNSSKSPSCNLHSKYVSESDNFLCLHCGRDGHLK</sequence>
<dbReference type="Proteomes" id="UP000826656">
    <property type="component" value="Unassembled WGS sequence"/>
</dbReference>
<organism evidence="2 3">
    <name type="scientific">Solanum tuberosum</name>
    <name type="common">Potato</name>
    <dbReference type="NCBI Taxonomy" id="4113"/>
    <lineage>
        <taxon>Eukaryota</taxon>
        <taxon>Viridiplantae</taxon>
        <taxon>Streptophyta</taxon>
        <taxon>Embryophyta</taxon>
        <taxon>Tracheophyta</taxon>
        <taxon>Spermatophyta</taxon>
        <taxon>Magnoliopsida</taxon>
        <taxon>eudicotyledons</taxon>
        <taxon>Gunneridae</taxon>
        <taxon>Pentapetalae</taxon>
        <taxon>asterids</taxon>
        <taxon>lamiids</taxon>
        <taxon>Solanales</taxon>
        <taxon>Solanaceae</taxon>
        <taxon>Solanoideae</taxon>
        <taxon>Solaneae</taxon>
        <taxon>Solanum</taxon>
    </lineage>
</organism>
<accession>A0ABQ7VRG9</accession>
<comment type="caution">
    <text evidence="2">The sequence shown here is derived from an EMBL/GenBank/DDBJ whole genome shotgun (WGS) entry which is preliminary data.</text>
</comment>
<keyword evidence="1" id="KW-0175">Coiled coil</keyword>
<protein>
    <submittedName>
        <fullName evidence="2">Uncharacterized protein</fullName>
    </submittedName>
</protein>
<dbReference type="EMBL" id="JAIVGD010000011">
    <property type="protein sequence ID" value="KAH0770354.1"/>
    <property type="molecule type" value="Genomic_DNA"/>
</dbReference>
<feature type="coiled-coil region" evidence="1">
    <location>
        <begin position="58"/>
        <end position="159"/>
    </location>
</feature>
<evidence type="ECO:0000256" key="1">
    <source>
        <dbReference type="SAM" id="Coils"/>
    </source>
</evidence>